<comment type="caution">
    <text evidence="2">The sequence shown here is derived from an EMBL/GenBank/DDBJ whole genome shotgun (WGS) entry which is preliminary data.</text>
</comment>
<dbReference type="AlphaFoldDB" id="A0A840YKZ4"/>
<feature type="region of interest" description="Disordered" evidence="1">
    <location>
        <begin position="46"/>
        <end position="114"/>
    </location>
</feature>
<dbReference type="EMBL" id="JACIJD010000013">
    <property type="protein sequence ID" value="MBB5694954.1"/>
    <property type="molecule type" value="Genomic_DNA"/>
</dbReference>
<keyword evidence="3" id="KW-1185">Reference proteome</keyword>
<dbReference type="Proteomes" id="UP000580654">
    <property type="component" value="Unassembled WGS sequence"/>
</dbReference>
<evidence type="ECO:0000256" key="1">
    <source>
        <dbReference type="SAM" id="MobiDB-lite"/>
    </source>
</evidence>
<reference evidence="2 3" key="1">
    <citation type="submission" date="2020-08" db="EMBL/GenBank/DDBJ databases">
        <title>Genomic Encyclopedia of Type Strains, Phase IV (KMG-IV): sequencing the most valuable type-strain genomes for metagenomic binning, comparative biology and taxonomic classification.</title>
        <authorList>
            <person name="Goeker M."/>
        </authorList>
    </citation>
    <scope>NUCLEOTIDE SEQUENCE [LARGE SCALE GENOMIC DNA]</scope>
    <source>
        <strain evidence="2 3">DSM 25622</strain>
    </source>
</reference>
<proteinExistence type="predicted"/>
<feature type="compositionally biased region" description="Basic residues" evidence="1">
    <location>
        <begin position="91"/>
        <end position="102"/>
    </location>
</feature>
<feature type="compositionally biased region" description="Low complexity" evidence="1">
    <location>
        <begin position="60"/>
        <end position="90"/>
    </location>
</feature>
<dbReference type="RefSeq" id="WP_184519927.1">
    <property type="nucleotide sequence ID" value="NZ_JACIJD010000013.1"/>
</dbReference>
<protein>
    <submittedName>
        <fullName evidence="2">Uncharacterized protein</fullName>
    </submittedName>
</protein>
<evidence type="ECO:0000313" key="2">
    <source>
        <dbReference type="EMBL" id="MBB5694954.1"/>
    </source>
</evidence>
<accession>A0A840YKZ4</accession>
<gene>
    <name evidence="2" type="ORF">FHS87_003007</name>
</gene>
<sequence length="114" mass="11988">MTHEGKSPVELQLALLEVALEFSGRPMTTRLRERFVEKLLRCYLSQAPGAERGNPPASSRALLPGRGAAAAARAPLPQRGSRGSAGAAKGAPRRRAGGRRGRLPGVCPAPGRAR</sequence>
<organism evidence="2 3">
    <name type="scientific">Muricoccus pecuniae</name>
    <dbReference type="NCBI Taxonomy" id="693023"/>
    <lineage>
        <taxon>Bacteria</taxon>
        <taxon>Pseudomonadati</taxon>
        <taxon>Pseudomonadota</taxon>
        <taxon>Alphaproteobacteria</taxon>
        <taxon>Acetobacterales</taxon>
        <taxon>Roseomonadaceae</taxon>
        <taxon>Muricoccus</taxon>
    </lineage>
</organism>
<evidence type="ECO:0000313" key="3">
    <source>
        <dbReference type="Proteomes" id="UP000580654"/>
    </source>
</evidence>
<name>A0A840YKZ4_9PROT</name>